<dbReference type="GO" id="GO:0005576">
    <property type="term" value="C:extracellular region"/>
    <property type="evidence" value="ECO:0007669"/>
    <property type="project" value="UniProtKB-SubCell"/>
</dbReference>
<proteinExistence type="predicted"/>
<evidence type="ECO:0000256" key="2">
    <source>
        <dbReference type="ARBA" id="ARBA00022525"/>
    </source>
</evidence>
<dbReference type="EMBL" id="JAAZWO010000001">
    <property type="protein sequence ID" value="MBC2396428.1"/>
    <property type="molecule type" value="Genomic_DNA"/>
</dbReference>
<reference evidence="6 7" key="1">
    <citation type="submission" date="2020-04" db="EMBL/GenBank/DDBJ databases">
        <title>Genomic insights into acetone-butanol-ethanol (ABE) fermentation by sequencing solventogenic clostridia strains.</title>
        <authorList>
            <person name="Brown S."/>
        </authorList>
    </citation>
    <scope>NUCLEOTIDE SEQUENCE [LARGE SCALE GENOMIC DNA]</scope>
    <source>
        <strain evidence="6 7">DJ011</strain>
    </source>
</reference>
<evidence type="ECO:0000259" key="4">
    <source>
        <dbReference type="Pfam" id="PF19912"/>
    </source>
</evidence>
<keyword evidence="2" id="KW-0964">Secreted</keyword>
<dbReference type="Pfam" id="PF24517">
    <property type="entry name" value="CBM96"/>
    <property type="match status" value="1"/>
</dbReference>
<evidence type="ECO:0000256" key="1">
    <source>
        <dbReference type="ARBA" id="ARBA00004613"/>
    </source>
</evidence>
<comment type="subcellular location">
    <subcellularLocation>
        <location evidence="1">Secreted</location>
    </subcellularLocation>
</comment>
<accession>A0A923J0N5</accession>
<evidence type="ECO:0000259" key="5">
    <source>
        <dbReference type="Pfam" id="PF24517"/>
    </source>
</evidence>
<feature type="domain" description="DUF6385" evidence="4">
    <location>
        <begin position="207"/>
        <end position="274"/>
    </location>
</feature>
<dbReference type="AlphaFoldDB" id="A0A923J0N5"/>
<gene>
    <name evidence="6" type="ORF">HGG79_01365</name>
</gene>
<protein>
    <submittedName>
        <fullName evidence="6">DNRLRE domain-containing protein</fullName>
    </submittedName>
</protein>
<dbReference type="NCBIfam" id="NF033679">
    <property type="entry name" value="DNRLRE_dom"/>
    <property type="match status" value="1"/>
</dbReference>
<evidence type="ECO:0000313" key="6">
    <source>
        <dbReference type="EMBL" id="MBC2396428.1"/>
    </source>
</evidence>
<evidence type="ECO:0000313" key="7">
    <source>
        <dbReference type="Proteomes" id="UP000563151"/>
    </source>
</evidence>
<dbReference type="Proteomes" id="UP000563151">
    <property type="component" value="Unassembled WGS sequence"/>
</dbReference>
<name>A0A923J0N5_CLOTT</name>
<feature type="domain" description="Carbohydrate-binding module family 96" evidence="5">
    <location>
        <begin position="8"/>
        <end position="163"/>
    </location>
</feature>
<dbReference type="Pfam" id="PF19912">
    <property type="entry name" value="DUF6385"/>
    <property type="match status" value="1"/>
</dbReference>
<dbReference type="InterPro" id="IPR055372">
    <property type="entry name" value="CBM96"/>
</dbReference>
<evidence type="ECO:0000256" key="3">
    <source>
        <dbReference type="ARBA" id="ARBA00022729"/>
    </source>
</evidence>
<dbReference type="InterPro" id="IPR045965">
    <property type="entry name" value="DUF6385"/>
</dbReference>
<comment type="caution">
    <text evidence="6">The sequence shown here is derived from an EMBL/GenBank/DDBJ whole genome shotgun (WGS) entry which is preliminary data.</text>
</comment>
<keyword evidence="7" id="KW-1185">Reference proteome</keyword>
<sequence>MPEMIFYSDYDVTLDQANPGTNWAESDFLLSGLYLSSSTPPSLYRSLLHFDVSSIPSSAVIESCTLSLYVYSAVDPNIRDFFTPYLVNSSWTEATKWATQPGINYSIRGSSEAITSRGFVNFDITTLLKYWVGTGINNGLVINSTEIVEYGVKTFFSSNETTSLGLRPFIKVVYNDPSSVFIYERRFENMTDTVITSPSEQATAAINISNISEYTIFIRNIGDNPIKVSLDVSPDGSNFLPDTTDEPLAVGELGLITPKYFTNYIRLRYSSPDGISNLKYWILKQY</sequence>
<keyword evidence="3" id="KW-0732">Signal</keyword>
<organism evidence="6 7">
    <name type="scientific">Clostridium tetanomorphum</name>
    <dbReference type="NCBI Taxonomy" id="1553"/>
    <lineage>
        <taxon>Bacteria</taxon>
        <taxon>Bacillati</taxon>
        <taxon>Bacillota</taxon>
        <taxon>Clostridia</taxon>
        <taxon>Eubacteriales</taxon>
        <taxon>Clostridiaceae</taxon>
        <taxon>Clostridium</taxon>
    </lineage>
</organism>